<gene>
    <name evidence="8" type="ORF">AAC691_10940</name>
</gene>
<dbReference type="PANTHER" id="PTHR23513">
    <property type="entry name" value="INTEGRAL MEMBRANE EFFLUX PROTEIN-RELATED"/>
    <property type="match status" value="1"/>
</dbReference>
<keyword evidence="3" id="KW-1003">Cell membrane</keyword>
<evidence type="ECO:0000256" key="6">
    <source>
        <dbReference type="ARBA" id="ARBA00023136"/>
    </source>
</evidence>
<dbReference type="PANTHER" id="PTHR23513:SF11">
    <property type="entry name" value="STAPHYLOFERRIN A TRANSPORTER"/>
    <property type="match status" value="1"/>
</dbReference>
<dbReference type="Pfam" id="PF05977">
    <property type="entry name" value="MFS_3"/>
    <property type="match status" value="1"/>
</dbReference>
<evidence type="ECO:0000256" key="5">
    <source>
        <dbReference type="ARBA" id="ARBA00022989"/>
    </source>
</evidence>
<feature type="transmembrane region" description="Helical" evidence="7">
    <location>
        <begin position="384"/>
        <end position="404"/>
    </location>
</feature>
<protein>
    <submittedName>
        <fullName evidence="8">MFS transporter</fullName>
    </submittedName>
</protein>
<feature type="transmembrane region" description="Helical" evidence="7">
    <location>
        <begin position="355"/>
        <end position="378"/>
    </location>
</feature>
<evidence type="ECO:0000256" key="7">
    <source>
        <dbReference type="SAM" id="Phobius"/>
    </source>
</evidence>
<dbReference type="Gene3D" id="1.20.1250.20">
    <property type="entry name" value="MFS general substrate transporter like domains"/>
    <property type="match status" value="1"/>
</dbReference>
<dbReference type="SUPFAM" id="SSF103473">
    <property type="entry name" value="MFS general substrate transporter"/>
    <property type="match status" value="1"/>
</dbReference>
<feature type="transmembrane region" description="Helical" evidence="7">
    <location>
        <begin position="27"/>
        <end position="49"/>
    </location>
</feature>
<feature type="transmembrane region" description="Helical" evidence="7">
    <location>
        <begin position="325"/>
        <end position="343"/>
    </location>
</feature>
<dbReference type="RefSeq" id="WP_342630081.1">
    <property type="nucleotide sequence ID" value="NZ_CP152276.1"/>
</dbReference>
<dbReference type="InterPro" id="IPR010290">
    <property type="entry name" value="TM_effector"/>
</dbReference>
<feature type="transmembrane region" description="Helical" evidence="7">
    <location>
        <begin position="61"/>
        <end position="80"/>
    </location>
</feature>
<evidence type="ECO:0000256" key="2">
    <source>
        <dbReference type="ARBA" id="ARBA00022448"/>
    </source>
</evidence>
<name>A0ABZ3DBF6_9PROT</name>
<feature type="transmembrane region" description="Helical" evidence="7">
    <location>
        <begin position="100"/>
        <end position="126"/>
    </location>
</feature>
<accession>A0ABZ3DBF6</accession>
<feature type="transmembrane region" description="Helical" evidence="7">
    <location>
        <begin position="230"/>
        <end position="248"/>
    </location>
</feature>
<keyword evidence="5 7" id="KW-1133">Transmembrane helix</keyword>
<keyword evidence="9" id="KW-1185">Reference proteome</keyword>
<evidence type="ECO:0000256" key="4">
    <source>
        <dbReference type="ARBA" id="ARBA00022692"/>
    </source>
</evidence>
<dbReference type="InterPro" id="IPR036259">
    <property type="entry name" value="MFS_trans_sf"/>
</dbReference>
<dbReference type="Proteomes" id="UP001449795">
    <property type="component" value="Chromosome"/>
</dbReference>
<evidence type="ECO:0000256" key="1">
    <source>
        <dbReference type="ARBA" id="ARBA00004651"/>
    </source>
</evidence>
<reference evidence="8 9" key="1">
    <citation type="submission" date="2024-04" db="EMBL/GenBank/DDBJ databases">
        <title>Complete genome sequence of Nguyenibacter vanlangesis HBCM-1154, a strain capable of nitrogen fixation, IAA production, and phosphorus solubilization isolated from sugarcane soil.</title>
        <authorList>
            <person name="MY HANH P."/>
        </authorList>
    </citation>
    <scope>NUCLEOTIDE SEQUENCE [LARGE SCALE GENOMIC DNA]</scope>
    <source>
        <strain evidence="8 9">HBCM 1154</strain>
    </source>
</reference>
<sequence length="418" mass="43436">MTAPAAPRGGRSARLGALSHPHFRRFFLGYGLSLLGSAMVPVALSFAILRRGGTARDVSAVLAAEIVPLVLLLLVGGVAADRLPRRRVLMAADLLRFASQGIMAVLLFLPALHLLPLMVLAALLGAGTAFYHPGRSGLLPELVDAADLQGANALMSLGDSGANLLGPILAGLLVQTAGAAWAIAIDSASYAIGAALLLGLPDGAVPASAPAGGTMLRDLREGWREFTAHLWLWTVIVQVSLFFLLAFGPLQIFGPLLFAHAPDGPARWGGLLSAQGAGAIAGGLLTLHWTPRHPIRATQYLFLLLALPMLALGLCPSYAGQLAGFLLGGLGLAAFSVLWHTTMQRIIPPERLARVTAYDAFGCLCLLPAGYLCAAPMAGWIGQAPALIAGAAYIALSTGAILLLRPVRMLTLPRPPAD</sequence>
<evidence type="ECO:0000313" key="8">
    <source>
        <dbReference type="EMBL" id="XAE44889.1"/>
    </source>
</evidence>
<dbReference type="CDD" id="cd06173">
    <property type="entry name" value="MFS_MefA_like"/>
    <property type="match status" value="1"/>
</dbReference>
<dbReference type="EMBL" id="CP152276">
    <property type="protein sequence ID" value="XAE44889.1"/>
    <property type="molecule type" value="Genomic_DNA"/>
</dbReference>
<feature type="transmembrane region" description="Helical" evidence="7">
    <location>
        <begin position="268"/>
        <end position="288"/>
    </location>
</feature>
<keyword evidence="6 7" id="KW-0472">Membrane</keyword>
<keyword evidence="2" id="KW-0813">Transport</keyword>
<proteinExistence type="predicted"/>
<evidence type="ECO:0000313" key="9">
    <source>
        <dbReference type="Proteomes" id="UP001449795"/>
    </source>
</evidence>
<keyword evidence="4 7" id="KW-0812">Transmembrane</keyword>
<feature type="transmembrane region" description="Helical" evidence="7">
    <location>
        <begin position="164"/>
        <end position="184"/>
    </location>
</feature>
<organism evidence="8 9">
    <name type="scientific">Nguyenibacter vanlangensis</name>
    <dbReference type="NCBI Taxonomy" id="1216886"/>
    <lineage>
        <taxon>Bacteria</taxon>
        <taxon>Pseudomonadati</taxon>
        <taxon>Pseudomonadota</taxon>
        <taxon>Alphaproteobacteria</taxon>
        <taxon>Acetobacterales</taxon>
        <taxon>Acetobacteraceae</taxon>
        <taxon>Nguyenibacter</taxon>
    </lineage>
</organism>
<feature type="transmembrane region" description="Helical" evidence="7">
    <location>
        <begin position="300"/>
        <end position="319"/>
    </location>
</feature>
<evidence type="ECO:0000256" key="3">
    <source>
        <dbReference type="ARBA" id="ARBA00022475"/>
    </source>
</evidence>
<comment type="subcellular location">
    <subcellularLocation>
        <location evidence="1">Cell membrane</location>
        <topology evidence="1">Multi-pass membrane protein</topology>
    </subcellularLocation>
</comment>